<dbReference type="GO" id="GO:0005886">
    <property type="term" value="C:plasma membrane"/>
    <property type="evidence" value="ECO:0007669"/>
    <property type="project" value="UniProtKB-SubCell"/>
</dbReference>
<dbReference type="Gene3D" id="1.10.287.80">
    <property type="entry name" value="ATP synthase, gamma subunit, helix hairpin domain"/>
    <property type="match status" value="2"/>
</dbReference>
<dbReference type="PRINTS" id="PR00126">
    <property type="entry name" value="ATPASEGAMMA"/>
</dbReference>
<evidence type="ECO:0000256" key="2">
    <source>
        <dbReference type="ARBA" id="ARBA00004170"/>
    </source>
</evidence>
<dbReference type="EMBL" id="FRDI01000003">
    <property type="protein sequence ID" value="SHN54622.1"/>
    <property type="molecule type" value="Genomic_DNA"/>
</dbReference>
<keyword evidence="5 10" id="KW-0375">Hydrogen ion transport</keyword>
<keyword evidence="6 10" id="KW-0406">Ion transport</keyword>
<dbReference type="AlphaFoldDB" id="A0A1M7S8J9"/>
<dbReference type="RefSeq" id="WP_072696267.1">
    <property type="nucleotide sequence ID" value="NZ_FRDI01000003.1"/>
</dbReference>
<comment type="similarity">
    <text evidence="3 10">Belongs to the ATPase gamma chain family.</text>
</comment>
<evidence type="ECO:0000256" key="10">
    <source>
        <dbReference type="HAMAP-Rule" id="MF_00815"/>
    </source>
</evidence>
<keyword evidence="12" id="KW-1185">Reference proteome</keyword>
<evidence type="ECO:0000256" key="9">
    <source>
        <dbReference type="ARBA" id="ARBA00023310"/>
    </source>
</evidence>
<evidence type="ECO:0000256" key="4">
    <source>
        <dbReference type="ARBA" id="ARBA00022448"/>
    </source>
</evidence>
<dbReference type="NCBIfam" id="NF009957">
    <property type="entry name" value="PRK13424.1"/>
    <property type="match status" value="1"/>
</dbReference>
<dbReference type="Proteomes" id="UP000186469">
    <property type="component" value="Unassembled WGS sequence"/>
</dbReference>
<dbReference type="STRING" id="1121455.SAMN02745728_00561"/>
<evidence type="ECO:0000256" key="5">
    <source>
        <dbReference type="ARBA" id="ARBA00022781"/>
    </source>
</evidence>
<accession>A0A1M7S8J9</accession>
<dbReference type="NCBIfam" id="TIGR01146">
    <property type="entry name" value="ATPsyn_F1gamma"/>
    <property type="match status" value="1"/>
</dbReference>
<dbReference type="HAMAP" id="MF_00815">
    <property type="entry name" value="ATP_synth_gamma_bact"/>
    <property type="match status" value="1"/>
</dbReference>
<comment type="subcellular location">
    <subcellularLocation>
        <location evidence="10">Cell membrane</location>
        <topology evidence="10">Peripheral membrane protein</topology>
    </subcellularLocation>
    <subcellularLocation>
        <location evidence="2">Membrane</location>
        <topology evidence="2">Peripheral membrane protein</topology>
    </subcellularLocation>
</comment>
<keyword evidence="10" id="KW-1003">Cell membrane</keyword>
<protein>
    <recommendedName>
        <fullName evidence="10">ATP synthase gamma chain</fullName>
    </recommendedName>
    <alternativeName>
        <fullName evidence="10">ATP synthase F1 sector gamma subunit</fullName>
    </alternativeName>
    <alternativeName>
        <fullName evidence="10">F-ATPase gamma subunit</fullName>
    </alternativeName>
</protein>
<keyword evidence="8 10" id="KW-0139">CF(1)</keyword>
<reference evidence="11 12" key="1">
    <citation type="submission" date="2016-12" db="EMBL/GenBank/DDBJ databases">
        <authorList>
            <person name="Song W.-J."/>
            <person name="Kurnit D.M."/>
        </authorList>
    </citation>
    <scope>NUCLEOTIDE SEQUENCE [LARGE SCALE GENOMIC DNA]</scope>
    <source>
        <strain evidence="11 12">DSM 11393</strain>
    </source>
</reference>
<evidence type="ECO:0000256" key="3">
    <source>
        <dbReference type="ARBA" id="ARBA00007681"/>
    </source>
</evidence>
<dbReference type="GO" id="GO:0046933">
    <property type="term" value="F:proton-transporting ATP synthase activity, rotational mechanism"/>
    <property type="evidence" value="ECO:0007669"/>
    <property type="project" value="UniProtKB-UniRule"/>
</dbReference>
<dbReference type="CDD" id="cd12151">
    <property type="entry name" value="F1-ATPase_gamma"/>
    <property type="match status" value="1"/>
</dbReference>
<dbReference type="GO" id="GO:0042777">
    <property type="term" value="P:proton motive force-driven plasma membrane ATP synthesis"/>
    <property type="evidence" value="ECO:0007669"/>
    <property type="project" value="UniProtKB-UniRule"/>
</dbReference>
<dbReference type="GO" id="GO:0005524">
    <property type="term" value="F:ATP binding"/>
    <property type="evidence" value="ECO:0007669"/>
    <property type="project" value="UniProtKB-UniRule"/>
</dbReference>
<dbReference type="InterPro" id="IPR000131">
    <property type="entry name" value="ATP_synth_F1_gsu"/>
</dbReference>
<gene>
    <name evidence="10" type="primary">atpG</name>
    <name evidence="11" type="ORF">SAMN02745728_00561</name>
</gene>
<dbReference type="SUPFAM" id="SSF52943">
    <property type="entry name" value="ATP synthase (F1-ATPase), gamma subunit"/>
    <property type="match status" value="1"/>
</dbReference>
<comment type="subunit">
    <text evidence="10">F-type ATPases have 2 components, CF(1) - the catalytic core - and CF(0) - the membrane proton channel. CF(1) has five subunits: alpha(3), beta(3), gamma(1), delta(1), epsilon(1). CF(0) has three main subunits: a, b and c.</text>
</comment>
<dbReference type="PANTHER" id="PTHR11693">
    <property type="entry name" value="ATP SYNTHASE GAMMA CHAIN"/>
    <property type="match status" value="1"/>
</dbReference>
<evidence type="ECO:0000313" key="11">
    <source>
        <dbReference type="EMBL" id="SHN54622.1"/>
    </source>
</evidence>
<name>A0A1M7S8J9_9BACT</name>
<keyword evidence="4 10" id="KW-0813">Transport</keyword>
<dbReference type="OrthoDB" id="9812769at2"/>
<evidence type="ECO:0000256" key="6">
    <source>
        <dbReference type="ARBA" id="ARBA00023065"/>
    </source>
</evidence>
<evidence type="ECO:0000256" key="7">
    <source>
        <dbReference type="ARBA" id="ARBA00023136"/>
    </source>
</evidence>
<dbReference type="InterPro" id="IPR035968">
    <property type="entry name" value="ATP_synth_F1_ATPase_gsu"/>
</dbReference>
<sequence length="298" mass="32736">MASLKDVKVKITAVGKTKQITKAMNMVSSAKLRGAQQRMEGFRPYAEKFYSMLTDLSGKTSGVANALLEERLESKNVGIVLMTVERGLCGSFNVNLISEAIKLAEEAKAAGKGVKFWCVGRKGRDAIRKLNYELANGYIGRINNLNFNLALELGNEVINSFVAKEVDEVIVVYGRFINVANQKPTRLALLPVKSDSQKAENDKNTQKTASLAIEYIYEPDASVLLSELLPKFVRVQIYRGLLDTRTSGHAARMTAMDNATRSCNDMISALTMLFNKTRQAAITRDLMDIVGGAEALKG</sequence>
<evidence type="ECO:0000256" key="8">
    <source>
        <dbReference type="ARBA" id="ARBA00023196"/>
    </source>
</evidence>
<dbReference type="GO" id="GO:0045259">
    <property type="term" value="C:proton-transporting ATP synthase complex"/>
    <property type="evidence" value="ECO:0007669"/>
    <property type="project" value="UniProtKB-KW"/>
</dbReference>
<proteinExistence type="inferred from homology"/>
<dbReference type="Gene3D" id="3.40.1380.10">
    <property type="match status" value="1"/>
</dbReference>
<keyword evidence="9 10" id="KW-0066">ATP synthesis</keyword>
<dbReference type="Pfam" id="PF00231">
    <property type="entry name" value="ATP-synt"/>
    <property type="match status" value="1"/>
</dbReference>
<keyword evidence="7 10" id="KW-0472">Membrane</keyword>
<evidence type="ECO:0000313" key="12">
    <source>
        <dbReference type="Proteomes" id="UP000186469"/>
    </source>
</evidence>
<dbReference type="PANTHER" id="PTHR11693:SF22">
    <property type="entry name" value="ATP SYNTHASE SUBUNIT GAMMA, MITOCHONDRIAL"/>
    <property type="match status" value="1"/>
</dbReference>
<organism evidence="11 12">
    <name type="scientific">Desulfovibrio litoralis DSM 11393</name>
    <dbReference type="NCBI Taxonomy" id="1121455"/>
    <lineage>
        <taxon>Bacteria</taxon>
        <taxon>Pseudomonadati</taxon>
        <taxon>Thermodesulfobacteriota</taxon>
        <taxon>Desulfovibrionia</taxon>
        <taxon>Desulfovibrionales</taxon>
        <taxon>Desulfovibrionaceae</taxon>
        <taxon>Desulfovibrio</taxon>
    </lineage>
</organism>
<comment type="function">
    <text evidence="1 10">Produces ATP from ADP in the presence of a proton gradient across the membrane. The gamma chain is believed to be important in regulating ATPase activity and the flow of protons through the CF(0) complex.</text>
</comment>
<evidence type="ECO:0000256" key="1">
    <source>
        <dbReference type="ARBA" id="ARBA00003456"/>
    </source>
</evidence>